<name>H9UDL4_FERPD</name>
<sequence>MIKSKAWAVVVLLFFTVMLLVSCVQTPSNGSSSQWKIVSEKDPMTGKEVWYAISPKVKSLKPMSFPYNDTEAWIGIGNDGTNEWIYIGFSTIPNIEDFSIGNGYLIITTRVKWDELEPNYTTFYQKVGSNFLHFANYDDSISKIMQHKRLLLELDWYGNGLVYFEFPLEGAKEAIETIRSKFRN</sequence>
<organism evidence="1 2">
    <name type="scientific">Fervidobacterium pennivorans (strain DSM 9078 / Ven5)</name>
    <dbReference type="NCBI Taxonomy" id="771875"/>
    <lineage>
        <taxon>Bacteria</taxon>
        <taxon>Thermotogati</taxon>
        <taxon>Thermotogota</taxon>
        <taxon>Thermotogae</taxon>
        <taxon>Thermotogales</taxon>
        <taxon>Fervidobacteriaceae</taxon>
        <taxon>Fervidobacterium</taxon>
    </lineage>
</organism>
<dbReference type="KEGG" id="fpe:Ferpe_1539"/>
<dbReference type="AlphaFoldDB" id="H9UDL4"/>
<evidence type="ECO:0000313" key="1">
    <source>
        <dbReference type="EMBL" id="AFG35607.1"/>
    </source>
</evidence>
<dbReference type="PATRIC" id="fig|771875.3.peg.1557"/>
<reference evidence="1" key="1">
    <citation type="submission" date="2012-03" db="EMBL/GenBank/DDBJ databases">
        <title>Complete sequence of Fervidobacterium pennivorans DSM 9078.</title>
        <authorList>
            <consortium name="US DOE Joint Genome Institute"/>
            <person name="Lucas S."/>
            <person name="Han J."/>
            <person name="Lapidus A."/>
            <person name="Cheng J.-F."/>
            <person name="Goodwin L."/>
            <person name="Pitluck S."/>
            <person name="Peters L."/>
            <person name="Ovchinnikova G."/>
            <person name="Lu M."/>
            <person name="Detter J.C."/>
            <person name="Han C."/>
            <person name="Tapia R."/>
            <person name="Land M."/>
            <person name="Hauser L."/>
            <person name="Kyrpides N."/>
            <person name="Ivanova N."/>
            <person name="Pagani I."/>
            <person name="Noll K.M."/>
            <person name="Woyke T."/>
        </authorList>
    </citation>
    <scope>NUCLEOTIDE SEQUENCE</scope>
    <source>
        <strain evidence="1">DSM 9078</strain>
    </source>
</reference>
<dbReference type="EMBL" id="CP003260">
    <property type="protein sequence ID" value="AFG35607.1"/>
    <property type="molecule type" value="Genomic_DNA"/>
</dbReference>
<dbReference type="Proteomes" id="UP000007384">
    <property type="component" value="Chromosome"/>
</dbReference>
<dbReference type="RefSeq" id="WP_014452043.1">
    <property type="nucleotide sequence ID" value="NC_017095.1"/>
</dbReference>
<protein>
    <submittedName>
        <fullName evidence="1">Uncharacterized protein</fullName>
    </submittedName>
</protein>
<accession>H9UDL4</accession>
<keyword evidence="2" id="KW-1185">Reference proteome</keyword>
<proteinExistence type="predicted"/>
<evidence type="ECO:0000313" key="2">
    <source>
        <dbReference type="Proteomes" id="UP000007384"/>
    </source>
</evidence>
<dbReference type="PROSITE" id="PS51257">
    <property type="entry name" value="PROKAR_LIPOPROTEIN"/>
    <property type="match status" value="1"/>
</dbReference>
<dbReference type="HOGENOM" id="CLU_1466128_0_0_0"/>
<gene>
    <name evidence="1" type="ordered locus">Ferpe_1539</name>
</gene>